<protein>
    <submittedName>
        <fullName evidence="2">Uncharacterized protein</fullName>
    </submittedName>
</protein>
<accession>A0ABT6APL4</accession>
<keyword evidence="3" id="KW-1185">Reference proteome</keyword>
<evidence type="ECO:0000313" key="2">
    <source>
        <dbReference type="EMBL" id="MDF3834570.1"/>
    </source>
</evidence>
<reference evidence="2 3" key="1">
    <citation type="submission" date="2023-03" db="EMBL/GenBank/DDBJ databases">
        <title>Draft assemblies of triclosan tolerant bacteria isolated from returned activated sludge.</title>
        <authorList>
            <person name="Van Hamelsveld S."/>
        </authorList>
    </citation>
    <scope>NUCLEOTIDE SEQUENCE [LARGE SCALE GENOMIC DNA]</scope>
    <source>
        <strain evidence="2 3">GW210010_S58</strain>
    </source>
</reference>
<dbReference type="RefSeq" id="WP_017225438.1">
    <property type="nucleotide sequence ID" value="NZ_JARJLM010000282.1"/>
</dbReference>
<dbReference type="EMBL" id="JARJLM010000282">
    <property type="protein sequence ID" value="MDF3834570.1"/>
    <property type="molecule type" value="Genomic_DNA"/>
</dbReference>
<feature type="region of interest" description="Disordered" evidence="1">
    <location>
        <begin position="1"/>
        <end position="76"/>
    </location>
</feature>
<comment type="caution">
    <text evidence="2">The sequence shown here is derived from an EMBL/GenBank/DDBJ whole genome shotgun (WGS) entry which is preliminary data.</text>
</comment>
<evidence type="ECO:0000313" key="3">
    <source>
        <dbReference type="Proteomes" id="UP001216674"/>
    </source>
</evidence>
<evidence type="ECO:0000256" key="1">
    <source>
        <dbReference type="SAM" id="MobiDB-lite"/>
    </source>
</evidence>
<gene>
    <name evidence="2" type="ORF">P3W85_16630</name>
</gene>
<name>A0ABT6APL4_9BURK</name>
<organism evidence="2 3">
    <name type="scientific">Cupriavidus basilensis</name>
    <dbReference type="NCBI Taxonomy" id="68895"/>
    <lineage>
        <taxon>Bacteria</taxon>
        <taxon>Pseudomonadati</taxon>
        <taxon>Pseudomonadota</taxon>
        <taxon>Betaproteobacteria</taxon>
        <taxon>Burkholderiales</taxon>
        <taxon>Burkholderiaceae</taxon>
        <taxon>Cupriavidus</taxon>
    </lineage>
</organism>
<proteinExistence type="predicted"/>
<sequence>MNEPIIKPPTKEAFYFPTSADTSGDSGEKRDSRVGASSKGARKESAKVKASAGKKKSAPAPAPVTADKGKPSKAAPAPVAAAVEAAPARQKKEKVVRDSFTMPKSDYAKIAELKQRCLAAGVQVKKGELLRAGLQLLAAASAEQLMAAVAAVEAVKTGRPVKS</sequence>
<dbReference type="Proteomes" id="UP001216674">
    <property type="component" value="Unassembled WGS sequence"/>
</dbReference>